<dbReference type="InterPro" id="IPR007698">
    <property type="entry name" value="AlaDH/PNT_NAD(H)-bd"/>
</dbReference>
<evidence type="ECO:0000256" key="9">
    <source>
        <dbReference type="ARBA" id="ARBA00071353"/>
    </source>
</evidence>
<dbReference type="NCBIfam" id="NF006942">
    <property type="entry name" value="PRK09424.1"/>
    <property type="match status" value="1"/>
</dbReference>
<dbReference type="InterPro" id="IPR007886">
    <property type="entry name" value="AlaDH/PNT_N"/>
</dbReference>
<proteinExistence type="inferred from homology"/>
<dbReference type="RefSeq" id="WP_121621341.1">
    <property type="nucleotide sequence ID" value="NZ_JACIIW010000004.1"/>
</dbReference>
<accession>A0A3L7AM00</accession>
<dbReference type="SUPFAM" id="SSF52283">
    <property type="entry name" value="Formate/glycerate dehydrogenase catalytic domain-like"/>
    <property type="match status" value="1"/>
</dbReference>
<keyword evidence="6" id="KW-1278">Translocase</keyword>
<dbReference type="PANTHER" id="PTHR10160">
    <property type="entry name" value="NAD(P) TRANSHYDROGENASE"/>
    <property type="match status" value="1"/>
</dbReference>
<dbReference type="PROSITE" id="PS00837">
    <property type="entry name" value="ALADH_PNT_2"/>
    <property type="match status" value="1"/>
</dbReference>
<dbReference type="SMART" id="SM01002">
    <property type="entry name" value="AlaDh_PNT_C"/>
    <property type="match status" value="1"/>
</dbReference>
<evidence type="ECO:0000256" key="11">
    <source>
        <dbReference type="ARBA" id="ARBA00084087"/>
    </source>
</evidence>
<dbReference type="SMART" id="SM01003">
    <property type="entry name" value="AlaDh_PNT_N"/>
    <property type="match status" value="1"/>
</dbReference>
<keyword evidence="4" id="KW-0547">Nucleotide-binding</keyword>
<evidence type="ECO:0000259" key="12">
    <source>
        <dbReference type="SMART" id="SM01002"/>
    </source>
</evidence>
<comment type="similarity">
    <text evidence="2">Belongs to the AlaDH/PNT family.</text>
</comment>
<dbReference type="EMBL" id="RCTF01000001">
    <property type="protein sequence ID" value="RLP81526.1"/>
    <property type="molecule type" value="Genomic_DNA"/>
</dbReference>
<evidence type="ECO:0000256" key="1">
    <source>
        <dbReference type="ARBA" id="ARBA00003943"/>
    </source>
</evidence>
<dbReference type="EC" id="7.1.1.1" evidence="3"/>
<comment type="caution">
    <text evidence="14">The sequence shown here is derived from an EMBL/GenBank/DDBJ whole genome shotgun (WGS) entry which is preliminary data.</text>
</comment>
<dbReference type="GO" id="GO:0005886">
    <property type="term" value="C:plasma membrane"/>
    <property type="evidence" value="ECO:0007669"/>
    <property type="project" value="TreeGrafter"/>
</dbReference>
<name>A0A3L7AM00_9HYPH</name>
<evidence type="ECO:0000256" key="4">
    <source>
        <dbReference type="ARBA" id="ARBA00022741"/>
    </source>
</evidence>
<evidence type="ECO:0000256" key="2">
    <source>
        <dbReference type="ARBA" id="ARBA00005689"/>
    </source>
</evidence>
<keyword evidence="7" id="KW-0520">NAD</keyword>
<dbReference type="FunFam" id="3.40.50.720:FF:000188">
    <property type="entry name" value="NAD(P) transhydrogenase alpha subunit 1"/>
    <property type="match status" value="1"/>
</dbReference>
<dbReference type="SUPFAM" id="SSF51735">
    <property type="entry name" value="NAD(P)-binding Rossmann-fold domains"/>
    <property type="match status" value="1"/>
</dbReference>
<protein>
    <recommendedName>
        <fullName evidence="9">NAD(P) transhydrogenase subunit alpha part 1</fullName>
        <ecNumber evidence="3">7.1.1.1</ecNumber>
    </recommendedName>
    <alternativeName>
        <fullName evidence="11">Nicotinamide nucleotide transhydrogenase subunit alpha 1</fullName>
    </alternativeName>
    <alternativeName>
        <fullName evidence="10">Pyridine nucleotide transhydrogenase subunit alpha 1</fullName>
    </alternativeName>
</protein>
<dbReference type="InterPro" id="IPR008143">
    <property type="entry name" value="Ala_DH/PNT_CS2"/>
</dbReference>
<reference evidence="14 15" key="1">
    <citation type="submission" date="2018-10" db="EMBL/GenBank/DDBJ databases">
        <title>Xanthobacter tagetidis genome sequencing and assembly.</title>
        <authorList>
            <person name="Maclea K.S."/>
            <person name="Goen A.E."/>
            <person name="Fatima S.A."/>
        </authorList>
    </citation>
    <scope>NUCLEOTIDE SEQUENCE [LARGE SCALE GENOMIC DNA]</scope>
    <source>
        <strain evidence="14 15">ATCC 700314</strain>
    </source>
</reference>
<dbReference type="GO" id="GO:0016491">
    <property type="term" value="F:oxidoreductase activity"/>
    <property type="evidence" value="ECO:0007669"/>
    <property type="project" value="UniProtKB-KW"/>
</dbReference>
<dbReference type="OrthoDB" id="9804592at2"/>
<dbReference type="GO" id="GO:0050661">
    <property type="term" value="F:NADP binding"/>
    <property type="evidence" value="ECO:0007669"/>
    <property type="project" value="TreeGrafter"/>
</dbReference>
<dbReference type="GO" id="GO:0006740">
    <property type="term" value="P:NADPH regeneration"/>
    <property type="evidence" value="ECO:0007669"/>
    <property type="project" value="TreeGrafter"/>
</dbReference>
<dbReference type="GO" id="GO:0008750">
    <property type="term" value="F:proton-translocating NAD(P)+ transhydrogenase activity"/>
    <property type="evidence" value="ECO:0007669"/>
    <property type="project" value="UniProtKB-EC"/>
</dbReference>
<evidence type="ECO:0000256" key="8">
    <source>
        <dbReference type="ARBA" id="ARBA00048202"/>
    </source>
</evidence>
<dbReference type="CDD" id="cd05304">
    <property type="entry name" value="Rubrum_tdh"/>
    <property type="match status" value="1"/>
</dbReference>
<dbReference type="Proteomes" id="UP000269692">
    <property type="component" value="Unassembled WGS sequence"/>
</dbReference>
<organism evidence="14 15">
    <name type="scientific">Xanthobacter tagetidis</name>
    <dbReference type="NCBI Taxonomy" id="60216"/>
    <lineage>
        <taxon>Bacteria</taxon>
        <taxon>Pseudomonadati</taxon>
        <taxon>Pseudomonadota</taxon>
        <taxon>Alphaproteobacteria</taxon>
        <taxon>Hyphomicrobiales</taxon>
        <taxon>Xanthobacteraceae</taxon>
        <taxon>Xanthobacter</taxon>
    </lineage>
</organism>
<dbReference type="AlphaFoldDB" id="A0A3L7AM00"/>
<dbReference type="InterPro" id="IPR036291">
    <property type="entry name" value="NAD(P)-bd_dom_sf"/>
</dbReference>
<comment type="function">
    <text evidence="1">The transhydrogenation between NADH and NADP is coupled to respiration and ATP hydrolysis and functions as a proton pump across the membrane.</text>
</comment>
<evidence type="ECO:0000256" key="7">
    <source>
        <dbReference type="ARBA" id="ARBA00023027"/>
    </source>
</evidence>
<gene>
    <name evidence="14" type="ORF">D9R14_00500</name>
</gene>
<evidence type="ECO:0000256" key="10">
    <source>
        <dbReference type="ARBA" id="ARBA00076996"/>
    </source>
</evidence>
<evidence type="ECO:0000313" key="14">
    <source>
        <dbReference type="EMBL" id="RLP81526.1"/>
    </source>
</evidence>
<evidence type="ECO:0000256" key="3">
    <source>
        <dbReference type="ARBA" id="ARBA00012943"/>
    </source>
</evidence>
<evidence type="ECO:0000256" key="6">
    <source>
        <dbReference type="ARBA" id="ARBA00022967"/>
    </source>
</evidence>
<keyword evidence="5" id="KW-0521">NADP</keyword>
<evidence type="ECO:0000313" key="15">
    <source>
        <dbReference type="Proteomes" id="UP000269692"/>
    </source>
</evidence>
<sequence length="385" mass="39519">MKIAVPAEVDLGEPRVAATPDTVKRLVALGAQVAVEAGAGVKSGILDADYEAVGATIAPSGADVVAGADVVLKVRRPTEAELSSYKRGALVLAIMDPYGNDAALAAMANAGVASFAMELMPRITRAQVMDVLSSQANIAGYRAVIDAAAEFNRALPQMMTAAGTVPAARVFVMGAGVAGLQAIATARRLGAIVTATDVRPAAKEQVASLGAKFVAVEDEEFKQAETAAGYAKPMSAEYQAKQAALVADHIKKQDIVITTALIPGRPAPKLISAAMVASMKPGSVIVDLAVERGGNVEGAIPGQVVQVGGVKIVGHLNVPGRAAASTSPLYAKNLFNFLETMVDKQAKALAVKWDDELVKATLLTRDGAVVHPNFAPKNPSPEGAA</sequence>
<dbReference type="PANTHER" id="PTHR10160:SF19">
    <property type="entry name" value="PROTON-TRANSLOCATING NAD(P)(+) TRANSHYDROGENASE"/>
    <property type="match status" value="1"/>
</dbReference>
<keyword evidence="14" id="KW-0560">Oxidoreductase</keyword>
<keyword evidence="15" id="KW-1185">Reference proteome</keyword>
<dbReference type="Gene3D" id="3.40.50.720">
    <property type="entry name" value="NAD(P)-binding Rossmann-like Domain"/>
    <property type="match status" value="2"/>
</dbReference>
<feature type="domain" description="Alanine dehydrogenase/pyridine nucleotide transhydrogenase NAD(H)-binding" evidence="12">
    <location>
        <begin position="148"/>
        <end position="314"/>
    </location>
</feature>
<dbReference type="Pfam" id="PF01262">
    <property type="entry name" value="AlaDh_PNT_C"/>
    <property type="match status" value="1"/>
</dbReference>
<feature type="domain" description="Alanine dehydrogenase/pyridine nucleotide transhydrogenase N-terminal" evidence="13">
    <location>
        <begin position="4"/>
        <end position="139"/>
    </location>
</feature>
<dbReference type="Pfam" id="PF05222">
    <property type="entry name" value="AlaDh_PNT_N"/>
    <property type="match status" value="1"/>
</dbReference>
<evidence type="ECO:0000259" key="13">
    <source>
        <dbReference type="SMART" id="SM01003"/>
    </source>
</evidence>
<comment type="catalytic activity">
    <reaction evidence="8">
        <text>NAD(+) + NADPH + H(+)(in) = NADH + NADP(+) + H(+)(out)</text>
        <dbReference type="Rhea" id="RHEA:47992"/>
        <dbReference type="ChEBI" id="CHEBI:15378"/>
        <dbReference type="ChEBI" id="CHEBI:57540"/>
        <dbReference type="ChEBI" id="CHEBI:57783"/>
        <dbReference type="ChEBI" id="CHEBI:57945"/>
        <dbReference type="ChEBI" id="CHEBI:58349"/>
        <dbReference type="EC" id="7.1.1.1"/>
    </reaction>
</comment>
<evidence type="ECO:0000256" key="5">
    <source>
        <dbReference type="ARBA" id="ARBA00022857"/>
    </source>
</evidence>